<keyword evidence="9" id="KW-0975">Bacterial flagellum</keyword>
<keyword evidence="7" id="KW-0732">Signal</keyword>
<dbReference type="PANTHER" id="PTHR34933:SF1">
    <property type="entry name" value="FLAGELLAR L-RING PROTEIN"/>
    <property type="match status" value="1"/>
</dbReference>
<evidence type="ECO:0000256" key="11">
    <source>
        <dbReference type="ARBA" id="ARBA00032876"/>
    </source>
</evidence>
<comment type="function">
    <text evidence="1">Assembles around the rod to form the L-ring and probably protects the motor/basal body from shearing forces during rotation.</text>
</comment>
<evidence type="ECO:0000256" key="3">
    <source>
        <dbReference type="ARBA" id="ARBA00004442"/>
    </source>
</evidence>
<name>A0AAX2AJY9_9BACT</name>
<dbReference type="GO" id="GO:0009427">
    <property type="term" value="C:bacterial-type flagellum basal body, distal rod, L ring"/>
    <property type="evidence" value="ECO:0007669"/>
    <property type="project" value="InterPro"/>
</dbReference>
<evidence type="ECO:0000313" key="13">
    <source>
        <dbReference type="Proteomes" id="UP000290092"/>
    </source>
</evidence>
<keyword evidence="12" id="KW-0282">Flagellum</keyword>
<evidence type="ECO:0000256" key="8">
    <source>
        <dbReference type="ARBA" id="ARBA00023136"/>
    </source>
</evidence>
<dbReference type="RefSeq" id="WP_114842835.1">
    <property type="nucleotide sequence ID" value="NZ_CP031219.1"/>
</dbReference>
<protein>
    <recommendedName>
        <fullName evidence="6">Flagellar L-ring protein</fullName>
    </recommendedName>
    <alternativeName>
        <fullName evidence="11">Basal body L-ring protein</fullName>
    </alternativeName>
</protein>
<dbReference type="GO" id="GO:0009279">
    <property type="term" value="C:cell outer membrane"/>
    <property type="evidence" value="ECO:0007669"/>
    <property type="project" value="UniProtKB-SubCell"/>
</dbReference>
<keyword evidence="8" id="KW-0472">Membrane</keyword>
<dbReference type="Proteomes" id="UP000290092">
    <property type="component" value="Unassembled WGS sequence"/>
</dbReference>
<gene>
    <name evidence="12" type="ORF">CP985_06815</name>
</gene>
<evidence type="ECO:0000256" key="10">
    <source>
        <dbReference type="ARBA" id="ARBA00023237"/>
    </source>
</evidence>
<evidence type="ECO:0000256" key="1">
    <source>
        <dbReference type="ARBA" id="ARBA00002591"/>
    </source>
</evidence>
<comment type="subcellular location">
    <subcellularLocation>
        <location evidence="2">Bacterial flagellum basal body</location>
    </subcellularLocation>
    <subcellularLocation>
        <location evidence="3">Cell outer membrane</location>
    </subcellularLocation>
</comment>
<keyword evidence="12" id="KW-0966">Cell projection</keyword>
<evidence type="ECO:0000256" key="9">
    <source>
        <dbReference type="ARBA" id="ARBA00023143"/>
    </source>
</evidence>
<dbReference type="InterPro" id="IPR000527">
    <property type="entry name" value="Flag_Lring"/>
</dbReference>
<keyword evidence="12" id="KW-0969">Cilium</keyword>
<evidence type="ECO:0000256" key="4">
    <source>
        <dbReference type="ARBA" id="ARBA00006929"/>
    </source>
</evidence>
<proteinExistence type="inferred from homology"/>
<evidence type="ECO:0000313" key="12">
    <source>
        <dbReference type="EMBL" id="RXK15796.1"/>
    </source>
</evidence>
<dbReference type="PANTHER" id="PTHR34933">
    <property type="entry name" value="FLAGELLAR L-RING PROTEIN"/>
    <property type="match status" value="1"/>
</dbReference>
<dbReference type="GO" id="GO:0003774">
    <property type="term" value="F:cytoskeletal motor activity"/>
    <property type="evidence" value="ECO:0007669"/>
    <property type="project" value="InterPro"/>
</dbReference>
<comment type="caution">
    <text evidence="12">The sequence shown here is derived from an EMBL/GenBank/DDBJ whole genome shotgun (WGS) entry which is preliminary data.</text>
</comment>
<dbReference type="KEGG" id="amyt:AMYT_2483"/>
<evidence type="ECO:0000256" key="6">
    <source>
        <dbReference type="ARBA" id="ARBA00016940"/>
    </source>
</evidence>
<evidence type="ECO:0000256" key="7">
    <source>
        <dbReference type="ARBA" id="ARBA00022729"/>
    </source>
</evidence>
<comment type="subunit">
    <text evidence="5">The basal body constitutes a major portion of the flagellar organelle and consists of four rings (L,P,S, and M) mounted on a central rod.</text>
</comment>
<evidence type="ECO:0000256" key="2">
    <source>
        <dbReference type="ARBA" id="ARBA00004117"/>
    </source>
</evidence>
<dbReference type="Pfam" id="PF02107">
    <property type="entry name" value="FlgH"/>
    <property type="match status" value="1"/>
</dbReference>
<comment type="similarity">
    <text evidence="4">Belongs to the FlgH family.</text>
</comment>
<sequence>MKNKKIVFSLLIPFVFIGCAKNEKLDFTKPEMQLPKQSKVVERKKGSLYTRSGPSLFADKKDLQIGDIIQVKISESLSSDTKNKRELTRNDNTSLGGGLVTPMNGNILSGTVQKYADKFNRVAGVNFNTENTSSNKGEVKSSLDESFSTTVSVIIQETYQNGNYFIRGEKELLIDGQKQEVIITGVIRPYDITPDNSISSSQIANLKVLYKKNGEEKDVMHTPWGTKIIQAIWPF</sequence>
<reference evidence="12 13" key="1">
    <citation type="submission" date="2017-09" db="EMBL/GenBank/DDBJ databases">
        <title>Genomics of the genus Arcobacter.</title>
        <authorList>
            <person name="Perez-Cataluna A."/>
            <person name="Figueras M.J."/>
            <person name="Salas-Masso N."/>
        </authorList>
    </citation>
    <scope>NUCLEOTIDE SEQUENCE [LARGE SCALE GENOMIC DNA]</scope>
    <source>
        <strain evidence="12 13">CECT 7386</strain>
    </source>
</reference>
<dbReference type="PRINTS" id="PR01008">
    <property type="entry name" value="FLGLRINGFLGH"/>
</dbReference>
<dbReference type="EMBL" id="NXID01000021">
    <property type="protein sequence ID" value="RXK15796.1"/>
    <property type="molecule type" value="Genomic_DNA"/>
</dbReference>
<dbReference type="GO" id="GO:0071973">
    <property type="term" value="P:bacterial-type flagellum-dependent cell motility"/>
    <property type="evidence" value="ECO:0007669"/>
    <property type="project" value="InterPro"/>
</dbReference>
<organism evidence="12 13">
    <name type="scientific">Malaciobacter mytili LMG 24559</name>
    <dbReference type="NCBI Taxonomy" id="1032238"/>
    <lineage>
        <taxon>Bacteria</taxon>
        <taxon>Pseudomonadati</taxon>
        <taxon>Campylobacterota</taxon>
        <taxon>Epsilonproteobacteria</taxon>
        <taxon>Campylobacterales</taxon>
        <taxon>Arcobacteraceae</taxon>
        <taxon>Malaciobacter</taxon>
    </lineage>
</organism>
<accession>A0AAX2AJY9</accession>
<dbReference type="PROSITE" id="PS51257">
    <property type="entry name" value="PROKAR_LIPOPROTEIN"/>
    <property type="match status" value="1"/>
</dbReference>
<keyword evidence="10" id="KW-0998">Cell outer membrane</keyword>
<evidence type="ECO:0000256" key="5">
    <source>
        <dbReference type="ARBA" id="ARBA00011439"/>
    </source>
</evidence>
<keyword evidence="13" id="KW-1185">Reference proteome</keyword>
<dbReference type="AlphaFoldDB" id="A0AAX2AJY9"/>